<comment type="caution">
    <text evidence="2">The sequence shown here is derived from an EMBL/GenBank/DDBJ whole genome shotgun (WGS) entry which is preliminary data.</text>
</comment>
<dbReference type="PANTHER" id="PTHR48079">
    <property type="entry name" value="PROTEIN YEEZ"/>
    <property type="match status" value="1"/>
</dbReference>
<keyword evidence="3" id="KW-1185">Reference proteome</keyword>
<dbReference type="Pfam" id="PF13460">
    <property type="entry name" value="NAD_binding_10"/>
    <property type="match status" value="1"/>
</dbReference>
<name>A0A133XJL6_9RHOO</name>
<evidence type="ECO:0000313" key="3">
    <source>
        <dbReference type="Proteomes" id="UP000070186"/>
    </source>
</evidence>
<dbReference type="Proteomes" id="UP000070186">
    <property type="component" value="Unassembled WGS sequence"/>
</dbReference>
<feature type="domain" description="NAD(P)-binding" evidence="1">
    <location>
        <begin position="8"/>
        <end position="203"/>
    </location>
</feature>
<proteinExistence type="predicted"/>
<evidence type="ECO:0000313" key="2">
    <source>
        <dbReference type="EMBL" id="KXB31106.1"/>
    </source>
</evidence>
<evidence type="ECO:0000259" key="1">
    <source>
        <dbReference type="Pfam" id="PF13460"/>
    </source>
</evidence>
<dbReference type="InterPro" id="IPR016040">
    <property type="entry name" value="NAD(P)-bd_dom"/>
</dbReference>
<dbReference type="GO" id="GO:0004029">
    <property type="term" value="F:aldehyde dehydrogenase (NAD+) activity"/>
    <property type="evidence" value="ECO:0007669"/>
    <property type="project" value="TreeGrafter"/>
</dbReference>
<dbReference type="InterPro" id="IPR051783">
    <property type="entry name" value="NAD(P)-dependent_oxidoreduct"/>
</dbReference>
<protein>
    <submittedName>
        <fullName evidence="2">NAD(P)-dependent oxidoreductase</fullName>
    </submittedName>
</protein>
<dbReference type="PANTHER" id="PTHR48079:SF6">
    <property type="entry name" value="NAD(P)-BINDING DOMAIN-CONTAINING PROTEIN-RELATED"/>
    <property type="match status" value="1"/>
</dbReference>
<gene>
    <name evidence="2" type="ORF">AT959_10460</name>
</gene>
<dbReference type="SUPFAM" id="SSF51735">
    <property type="entry name" value="NAD(P)-binding Rossmann-fold domains"/>
    <property type="match status" value="1"/>
</dbReference>
<sequence length="296" mass="32334">MQKILIVGSGDVARRILSRLAHRYCVYALLRDAGRAAAWRAAGARPLLADLDDPGSLTRLAGLADLVLHLAPPPSEGRLDRRTRHLLAALGKGKSLPRRLIYVSTTGVYGDCGGAQIDETRRLNAESARAARRVDAEHCLREWGGRNGVAVSILRAPGIYAADRLPVERLQKGLPALQAADDVFTNHIHADDLAAACVAALRHGGANRAYNVVDDSDLKMADYFDRVADAFALPRPPRLSRQEAAGQLSPLQMSFMRESRRIGNRRLKKELKLRLAYPTIEAGIAEARNRRNACSS</sequence>
<reference evidence="2 3" key="1">
    <citation type="submission" date="2015-12" db="EMBL/GenBank/DDBJ databases">
        <title>Nitrous oxide reduction kinetics distinguish bacteria harboring typical versus atypical NosZ.</title>
        <authorList>
            <person name="Yoon S."/>
            <person name="Nissen S."/>
            <person name="Park D."/>
            <person name="Sanford R.A."/>
            <person name="Loeffler F.E."/>
        </authorList>
    </citation>
    <scope>NUCLEOTIDE SEQUENCE [LARGE SCALE GENOMIC DNA]</scope>
    <source>
        <strain evidence="2 3">ATCC BAA-841</strain>
    </source>
</reference>
<dbReference type="GO" id="GO:0005737">
    <property type="term" value="C:cytoplasm"/>
    <property type="evidence" value="ECO:0007669"/>
    <property type="project" value="TreeGrafter"/>
</dbReference>
<dbReference type="STRING" id="281362.AT959_10460"/>
<dbReference type="InterPro" id="IPR036291">
    <property type="entry name" value="NAD(P)-bd_dom_sf"/>
</dbReference>
<accession>A0A133XJL6</accession>
<dbReference type="RefSeq" id="WP_066882911.1">
    <property type="nucleotide sequence ID" value="NZ_LODL01000019.1"/>
</dbReference>
<organism evidence="2 3">
    <name type="scientific">Dechloromonas denitrificans</name>
    <dbReference type="NCBI Taxonomy" id="281362"/>
    <lineage>
        <taxon>Bacteria</taxon>
        <taxon>Pseudomonadati</taxon>
        <taxon>Pseudomonadota</taxon>
        <taxon>Betaproteobacteria</taxon>
        <taxon>Rhodocyclales</taxon>
        <taxon>Azonexaceae</taxon>
        <taxon>Dechloromonas</taxon>
    </lineage>
</organism>
<dbReference type="Gene3D" id="3.40.50.720">
    <property type="entry name" value="NAD(P)-binding Rossmann-like Domain"/>
    <property type="match status" value="1"/>
</dbReference>
<dbReference type="EMBL" id="LODL01000019">
    <property type="protein sequence ID" value="KXB31106.1"/>
    <property type="molecule type" value="Genomic_DNA"/>
</dbReference>
<dbReference type="AlphaFoldDB" id="A0A133XJL6"/>